<name>A0AAU7PKI8_9FIRM</name>
<accession>A0AAU7PKI8</accession>
<dbReference type="AlphaFoldDB" id="A0AAU7PKI8"/>
<protein>
    <submittedName>
        <fullName evidence="1">Uncharacterized protein</fullName>
    </submittedName>
</protein>
<dbReference type="RefSeq" id="WP_349944387.1">
    <property type="nucleotide sequence ID" value="NZ_CP157940.1"/>
</dbReference>
<sequence>MEANIAYYCLHKLHKWPHEFLSLDRYERAFVMAAVQLKLENDKKEAQKAKTARKR</sequence>
<gene>
    <name evidence="1" type="ORF">ABFV83_12925</name>
</gene>
<organism evidence="1">
    <name type="scientific">Lacrimispora sp. BS-2</name>
    <dbReference type="NCBI Taxonomy" id="3151850"/>
    <lineage>
        <taxon>Bacteria</taxon>
        <taxon>Bacillati</taxon>
        <taxon>Bacillota</taxon>
        <taxon>Clostridia</taxon>
        <taxon>Lachnospirales</taxon>
        <taxon>Lachnospiraceae</taxon>
        <taxon>Lacrimispora</taxon>
    </lineage>
</organism>
<dbReference type="EMBL" id="CP157940">
    <property type="protein sequence ID" value="XBS52744.1"/>
    <property type="molecule type" value="Genomic_DNA"/>
</dbReference>
<proteinExistence type="predicted"/>
<reference evidence="1" key="1">
    <citation type="submission" date="2024-06" db="EMBL/GenBank/DDBJ databases">
        <title>Lacrimispora cavernae sp. nov., a novel anaerobe isolated from bat guano pile inside a cave.</title>
        <authorList>
            <person name="Miller S.L."/>
            <person name="Lu N."/>
            <person name="King J."/>
            <person name="Sankaranarayanan K."/>
            <person name="Lawson P.A."/>
        </authorList>
    </citation>
    <scope>NUCLEOTIDE SEQUENCE</scope>
    <source>
        <strain evidence="1">BS-2</strain>
    </source>
</reference>
<evidence type="ECO:0000313" key="1">
    <source>
        <dbReference type="EMBL" id="XBS52744.1"/>
    </source>
</evidence>